<keyword evidence="6 7" id="KW-0472">Membrane</keyword>
<dbReference type="AlphaFoldDB" id="A0A8C0B7H0"/>
<evidence type="ECO:0000256" key="6">
    <source>
        <dbReference type="ARBA" id="ARBA00023136"/>
    </source>
</evidence>
<comment type="subcellular location">
    <subcellularLocation>
        <location evidence="1">Membrane</location>
        <topology evidence="1">Multi-pass membrane protein</topology>
    </subcellularLocation>
</comment>
<comment type="similarity">
    <text evidence="2 8">Belongs to the mitochondrial carrier (TC 2.A.29) family.</text>
</comment>
<protein>
    <submittedName>
        <fullName evidence="10">Solute carrier family 25 member 43</fullName>
    </submittedName>
</protein>
<evidence type="ECO:0000313" key="11">
    <source>
        <dbReference type="Proteomes" id="UP000694555"/>
    </source>
</evidence>
<keyword evidence="5" id="KW-0677">Repeat</keyword>
<proteinExistence type="inferred from homology"/>
<dbReference type="Proteomes" id="UP000694555">
    <property type="component" value="Unplaced"/>
</dbReference>
<dbReference type="GO" id="GO:0016020">
    <property type="term" value="C:membrane"/>
    <property type="evidence" value="ECO:0007669"/>
    <property type="project" value="UniProtKB-SubCell"/>
</dbReference>
<dbReference type="SUPFAM" id="SSF103506">
    <property type="entry name" value="Mitochondrial carrier"/>
    <property type="match status" value="1"/>
</dbReference>
<dbReference type="InterPro" id="IPR018108">
    <property type="entry name" value="MCP_transmembrane"/>
</dbReference>
<keyword evidence="4 7" id="KW-0812">Transmembrane</keyword>
<dbReference type="PROSITE" id="PS50920">
    <property type="entry name" value="SOLCAR"/>
    <property type="match status" value="2"/>
</dbReference>
<feature type="repeat" description="Solcar" evidence="7">
    <location>
        <begin position="86"/>
        <end position="173"/>
    </location>
</feature>
<dbReference type="InterPro" id="IPR023395">
    <property type="entry name" value="MCP_dom_sf"/>
</dbReference>
<dbReference type="PRINTS" id="PR00926">
    <property type="entry name" value="MITOCARRIER"/>
</dbReference>
<dbReference type="InterPro" id="IPR002067">
    <property type="entry name" value="MCP"/>
</dbReference>
<dbReference type="Gene3D" id="1.50.40.10">
    <property type="entry name" value="Mitochondrial carrier domain"/>
    <property type="match status" value="1"/>
</dbReference>
<evidence type="ECO:0000256" key="4">
    <source>
        <dbReference type="ARBA" id="ARBA00022692"/>
    </source>
</evidence>
<evidence type="ECO:0000256" key="2">
    <source>
        <dbReference type="ARBA" id="ARBA00006375"/>
    </source>
</evidence>
<feature type="repeat" description="Solcar" evidence="7">
    <location>
        <begin position="181"/>
        <end position="275"/>
    </location>
</feature>
<reference evidence="10" key="1">
    <citation type="submission" date="2025-08" db="UniProtKB">
        <authorList>
            <consortium name="Ensembl"/>
        </authorList>
    </citation>
    <scope>IDENTIFICATION</scope>
</reference>
<keyword evidence="11" id="KW-1185">Reference proteome</keyword>
<feature type="transmembrane region" description="Helical" evidence="9">
    <location>
        <begin position="89"/>
        <end position="107"/>
    </location>
</feature>
<accession>A0A8C0B7H0</accession>
<evidence type="ECO:0000256" key="7">
    <source>
        <dbReference type="PROSITE-ProRule" id="PRU00282"/>
    </source>
</evidence>
<name>A0A8C0B7H0_9AVES</name>
<feature type="transmembrane region" description="Helical" evidence="9">
    <location>
        <begin position="187"/>
        <end position="204"/>
    </location>
</feature>
<dbReference type="Pfam" id="PF00153">
    <property type="entry name" value="Mito_carr"/>
    <property type="match status" value="2"/>
</dbReference>
<dbReference type="GO" id="GO:0055085">
    <property type="term" value="P:transmembrane transport"/>
    <property type="evidence" value="ECO:0007669"/>
    <property type="project" value="InterPro"/>
</dbReference>
<reference evidence="10" key="2">
    <citation type="submission" date="2025-09" db="UniProtKB">
        <authorList>
            <consortium name="Ensembl"/>
        </authorList>
    </citation>
    <scope>IDENTIFICATION</scope>
</reference>
<keyword evidence="3 8" id="KW-0813">Transport</keyword>
<evidence type="ECO:0000256" key="3">
    <source>
        <dbReference type="ARBA" id="ARBA00022448"/>
    </source>
</evidence>
<feature type="transmembrane region" description="Helical" evidence="9">
    <location>
        <begin position="53"/>
        <end position="77"/>
    </location>
</feature>
<evidence type="ECO:0000256" key="1">
    <source>
        <dbReference type="ARBA" id="ARBA00004141"/>
    </source>
</evidence>
<evidence type="ECO:0000256" key="9">
    <source>
        <dbReference type="SAM" id="Phobius"/>
    </source>
</evidence>
<dbReference type="PANTHER" id="PTHR24089">
    <property type="entry name" value="SOLUTE CARRIER FAMILY 25"/>
    <property type="match status" value="1"/>
</dbReference>
<feature type="transmembrane region" description="Helical" evidence="9">
    <location>
        <begin position="144"/>
        <end position="167"/>
    </location>
</feature>
<keyword evidence="9" id="KW-1133">Transmembrane helix</keyword>
<feature type="transmembrane region" description="Helical" evidence="9">
    <location>
        <begin position="25"/>
        <end position="41"/>
    </location>
</feature>
<organism evidence="10 11">
    <name type="scientific">Buteo japonicus</name>
    <dbReference type="NCBI Taxonomy" id="224669"/>
    <lineage>
        <taxon>Eukaryota</taxon>
        <taxon>Metazoa</taxon>
        <taxon>Chordata</taxon>
        <taxon>Craniata</taxon>
        <taxon>Vertebrata</taxon>
        <taxon>Euteleostomi</taxon>
        <taxon>Archelosauria</taxon>
        <taxon>Archosauria</taxon>
        <taxon>Dinosauria</taxon>
        <taxon>Saurischia</taxon>
        <taxon>Theropoda</taxon>
        <taxon>Coelurosauria</taxon>
        <taxon>Aves</taxon>
        <taxon>Neognathae</taxon>
        <taxon>Neoaves</taxon>
        <taxon>Telluraves</taxon>
        <taxon>Accipitrimorphae</taxon>
        <taxon>Accipitriformes</taxon>
        <taxon>Accipitridae</taxon>
        <taxon>Accipitrinae</taxon>
        <taxon>Buteo</taxon>
    </lineage>
</organism>
<evidence type="ECO:0000313" key="10">
    <source>
        <dbReference type="Ensembl" id="ENSBJAP00000012758.1"/>
    </source>
</evidence>
<evidence type="ECO:0000256" key="8">
    <source>
        <dbReference type="RuleBase" id="RU000488"/>
    </source>
</evidence>
<sequence>MFVCSHVLFHRGSNACVVLYIVRSWMKYILNFQLLLLKGLVGRRTITVRIICLNFSCVLFVLSLIVPLLCVYSRLVILFTDELGHISHWRAIMAGSLAGMVATIVTYPTDVIKTRLIVQNRLEPSYEGILHAFYKIYRQEGLLALYRGVSPAILGAVPFSAGSFFVYINLDKIWREPIVHFTPLQNFINGCVAAGVAQTLSFPFETVKRKMQAQSPWLPHYGAVDVHFTGMADCFRQTVKNKGMLGLWSGLTPSLLKIVPYFGVMFSTFEFCKRVCLYRNGYIESPLNYKLTPGVDQSLQPQELRELKLLRRENFEPRKSALEN</sequence>
<evidence type="ECO:0000256" key="5">
    <source>
        <dbReference type="ARBA" id="ARBA00022737"/>
    </source>
</evidence>
<dbReference type="Ensembl" id="ENSBJAT00000013111.1">
    <property type="protein sequence ID" value="ENSBJAP00000012758.1"/>
    <property type="gene ID" value="ENSBJAG00000008545.1"/>
</dbReference>